<dbReference type="CDD" id="cd18791">
    <property type="entry name" value="SF2_C_RHA"/>
    <property type="match status" value="1"/>
</dbReference>
<dbReference type="Pfam" id="PF04408">
    <property type="entry name" value="WHD_HA2"/>
    <property type="match status" value="1"/>
</dbReference>
<dbReference type="InterPro" id="IPR007275">
    <property type="entry name" value="YTH_domain"/>
</dbReference>
<dbReference type="GO" id="GO:0005524">
    <property type="term" value="F:ATP binding"/>
    <property type="evidence" value="ECO:0007669"/>
    <property type="project" value="UniProtKB-KW"/>
</dbReference>
<evidence type="ECO:0000256" key="1">
    <source>
        <dbReference type="ARBA" id="ARBA00022741"/>
    </source>
</evidence>
<evidence type="ECO:0000259" key="7">
    <source>
        <dbReference type="PROSITE" id="PS51194"/>
    </source>
</evidence>
<evidence type="ECO:0000256" key="3">
    <source>
        <dbReference type="ARBA" id="ARBA00022806"/>
    </source>
</evidence>
<dbReference type="Pfam" id="PF21010">
    <property type="entry name" value="HA2_C"/>
    <property type="match status" value="1"/>
</dbReference>
<dbReference type="PROSITE" id="PS51194">
    <property type="entry name" value="HELICASE_CTER"/>
    <property type="match status" value="1"/>
</dbReference>
<evidence type="ECO:0000256" key="5">
    <source>
        <dbReference type="SAM" id="MobiDB-lite"/>
    </source>
</evidence>
<dbReference type="PANTHER" id="PTHR18934">
    <property type="entry name" value="ATP-DEPENDENT RNA HELICASE"/>
    <property type="match status" value="1"/>
</dbReference>
<feature type="region of interest" description="Disordered" evidence="5">
    <location>
        <begin position="572"/>
        <end position="680"/>
    </location>
</feature>
<dbReference type="Proteomes" id="UP001208570">
    <property type="component" value="Unassembled WGS sequence"/>
</dbReference>
<feature type="compositionally biased region" description="Gly residues" evidence="5">
    <location>
        <begin position="643"/>
        <end position="653"/>
    </location>
</feature>
<dbReference type="Pfam" id="PF04146">
    <property type="entry name" value="YTH"/>
    <property type="match status" value="1"/>
</dbReference>
<evidence type="ECO:0008006" key="10">
    <source>
        <dbReference type="Google" id="ProtNLM"/>
    </source>
</evidence>
<proteinExistence type="predicted"/>
<dbReference type="PANTHER" id="PTHR18934:SF213">
    <property type="entry name" value="3'-5' RNA HELICASE YTHDC2"/>
    <property type="match status" value="1"/>
</dbReference>
<evidence type="ECO:0000256" key="2">
    <source>
        <dbReference type="ARBA" id="ARBA00022801"/>
    </source>
</evidence>
<dbReference type="SMART" id="SM00847">
    <property type="entry name" value="HA2"/>
    <property type="match status" value="1"/>
</dbReference>
<gene>
    <name evidence="8" type="ORF">LSH36_375g06007</name>
</gene>
<dbReference type="GO" id="GO:0003723">
    <property type="term" value="F:RNA binding"/>
    <property type="evidence" value="ECO:0007669"/>
    <property type="project" value="InterPro"/>
</dbReference>
<feature type="compositionally biased region" description="Low complexity" evidence="5">
    <location>
        <begin position="948"/>
        <end position="969"/>
    </location>
</feature>
<feature type="domain" description="YTH" evidence="6">
    <location>
        <begin position="685"/>
        <end position="815"/>
    </location>
</feature>
<evidence type="ECO:0000313" key="9">
    <source>
        <dbReference type="Proteomes" id="UP001208570"/>
    </source>
</evidence>
<dbReference type="InterPro" id="IPR048333">
    <property type="entry name" value="HA2_WH"/>
</dbReference>
<dbReference type="EMBL" id="JAODUP010000375">
    <property type="protein sequence ID" value="KAK2151127.1"/>
    <property type="molecule type" value="Genomic_DNA"/>
</dbReference>
<feature type="domain" description="Helicase C-terminal" evidence="7">
    <location>
        <begin position="12"/>
        <end position="172"/>
    </location>
</feature>
<dbReference type="InterPro" id="IPR027417">
    <property type="entry name" value="P-loop_NTPase"/>
</dbReference>
<keyword evidence="9" id="KW-1185">Reference proteome</keyword>
<evidence type="ECO:0000256" key="4">
    <source>
        <dbReference type="ARBA" id="ARBA00022840"/>
    </source>
</evidence>
<dbReference type="PROSITE" id="PS50882">
    <property type="entry name" value="YTH"/>
    <property type="match status" value="1"/>
</dbReference>
<reference evidence="8" key="1">
    <citation type="journal article" date="2023" name="Mol. Biol. Evol.">
        <title>Third-Generation Sequencing Reveals the Adaptive Role of the Epigenome in Three Deep-Sea Polychaetes.</title>
        <authorList>
            <person name="Perez M."/>
            <person name="Aroh O."/>
            <person name="Sun Y."/>
            <person name="Lan Y."/>
            <person name="Juniper S.K."/>
            <person name="Young C.R."/>
            <person name="Angers B."/>
            <person name="Qian P.Y."/>
        </authorList>
    </citation>
    <scope>NUCLEOTIDE SEQUENCE</scope>
    <source>
        <strain evidence="8">P08H-3</strain>
    </source>
</reference>
<dbReference type="SUPFAM" id="SSF52540">
    <property type="entry name" value="P-loop containing nucleoside triphosphate hydrolases"/>
    <property type="match status" value="1"/>
</dbReference>
<evidence type="ECO:0000259" key="6">
    <source>
        <dbReference type="PROSITE" id="PS50882"/>
    </source>
</evidence>
<dbReference type="Gene3D" id="3.40.50.300">
    <property type="entry name" value="P-loop containing nucleotide triphosphate hydrolases"/>
    <property type="match status" value="1"/>
</dbReference>
<dbReference type="Gene3D" id="3.10.590.10">
    <property type="entry name" value="ph1033 like domains"/>
    <property type="match status" value="1"/>
</dbReference>
<dbReference type="Pfam" id="PF00271">
    <property type="entry name" value="Helicase_C"/>
    <property type="match status" value="1"/>
</dbReference>
<dbReference type="AlphaFoldDB" id="A0AAD9JEB0"/>
<dbReference type="InterPro" id="IPR059023">
    <property type="entry name" value="RNA_hel_CTD"/>
</dbReference>
<feature type="region of interest" description="Disordered" evidence="5">
    <location>
        <begin position="942"/>
        <end position="977"/>
    </location>
</feature>
<organism evidence="8 9">
    <name type="scientific">Paralvinella palmiformis</name>
    <dbReference type="NCBI Taxonomy" id="53620"/>
    <lineage>
        <taxon>Eukaryota</taxon>
        <taxon>Metazoa</taxon>
        <taxon>Spiralia</taxon>
        <taxon>Lophotrochozoa</taxon>
        <taxon>Annelida</taxon>
        <taxon>Polychaeta</taxon>
        <taxon>Sedentaria</taxon>
        <taxon>Canalipalpata</taxon>
        <taxon>Terebellida</taxon>
        <taxon>Terebelliformia</taxon>
        <taxon>Alvinellidae</taxon>
        <taxon>Paralvinella</taxon>
    </lineage>
</organism>
<feature type="region of interest" description="Disordered" evidence="5">
    <location>
        <begin position="469"/>
        <end position="488"/>
    </location>
</feature>
<dbReference type="Pfam" id="PF07717">
    <property type="entry name" value="OB_NTP_bind"/>
    <property type="match status" value="1"/>
</dbReference>
<dbReference type="InterPro" id="IPR001650">
    <property type="entry name" value="Helicase_C-like"/>
</dbReference>
<feature type="compositionally biased region" description="Polar residues" evidence="5">
    <location>
        <begin position="594"/>
        <end position="618"/>
    </location>
</feature>
<name>A0AAD9JEB0_9ANNE</name>
<dbReference type="InterPro" id="IPR007502">
    <property type="entry name" value="Helicase-assoc_dom"/>
</dbReference>
<sequence length="977" mass="108568">MNIVLINDPLADQNCLFVYLRAVLVFLPGYDEIVSLRDSIQEDKRFADSNRYILYTLHSQMQSQDQKKVFRNAPAGVRKIILSTNIAETSITINDVVFVIDSGKVKEVSMLKTHWVSKASALQRKGRAGRCRTGVCYHLFSRIRYDHMQEYQDPEILRHPLQELCLHTKLLAPINCPIADFLAKAPEPPAFLITRNAVHLLKQIDALDPYEDLSELGHHLADLPVDPRYGKMILYSVVLKCLDPILTIACALAYKDPFVLPAQAYQKRAAAGVRRKFAAGTFSDHMALLRAFQSWQKAVTEGWERPFCDKNFLSAATLEMIVGTRTQLLGHLRASGFVRARGGCDIRDLNSNSENWAVVKAALCAGLYPNVIRVDRDSMQFTTMKENKIRIHNSSVLNVPPSENYKTNVTASSNVINVLPTDWLMYEEITRAHRLAQVRCCTLMSPVTMAIFAGPAKLSNDIVQEAEASAMTTSETCSDSEGEEHGDSKVTNFRLDDWIYFQADHEASNLIMQLRQKWHSLFIRRMKAPSKPFSPVDENVIRTIVAVLTSEEQMLGLQQPVGIGKRPKLMSMDSFISSGGSRRGSYDTEHSDDSSSASGTDIRQTPTRSRPFKFQTTTPRKKDLHYYSRSSEDKSETSSIRSGGSGGGSGNGSGANSLRGSAASSPCSSPQLSSPAKPNEEEVSARYFVMKSANYKNLDISWQRGIWAATPSNEKRLTRAYKETKEVFLIFSVHGSGHFQGYAKMTSLVANERCRELTGNNLGNVFNIVWIKKMNLPFQQCHHLINPWNENRRVQISRDGQELEPSTGEALLQLWDTLPQSRVLSPRFSTHTISSPESPHGYNGKTQWNNQQGGYRSQKGHWKGQGQTVEYGFSGQQQAAAAAAAAQTTLTSAMASPQMTTQMAPPFNPMYVSPVVLQQKQSQQGVFPSQQSPSHTMSPVMILQRGAATPSGTTVSTTASTPSSTTSGRSTKKSTQH</sequence>
<accession>A0AAD9JEB0</accession>
<dbReference type="InterPro" id="IPR011709">
    <property type="entry name" value="DEAD-box_helicase_OB_fold"/>
</dbReference>
<keyword evidence="3" id="KW-0347">Helicase</keyword>
<keyword evidence="2" id="KW-0378">Hydrolase</keyword>
<feature type="compositionally biased region" description="Low complexity" evidence="5">
    <location>
        <begin position="654"/>
        <end position="676"/>
    </location>
</feature>
<dbReference type="CDD" id="cd21134">
    <property type="entry name" value="YTH"/>
    <property type="match status" value="1"/>
</dbReference>
<feature type="compositionally biased region" description="Basic and acidic residues" evidence="5">
    <location>
        <begin position="620"/>
        <end position="636"/>
    </location>
</feature>
<protein>
    <recommendedName>
        <fullName evidence="10">ATP-dependent RNA helicase YTHDC2</fullName>
    </recommendedName>
</protein>
<dbReference type="SMART" id="SM00490">
    <property type="entry name" value="HELICc"/>
    <property type="match status" value="1"/>
</dbReference>
<evidence type="ECO:0000313" key="8">
    <source>
        <dbReference type="EMBL" id="KAK2151127.1"/>
    </source>
</evidence>
<feature type="compositionally biased region" description="Basic and acidic residues" evidence="5">
    <location>
        <begin position="584"/>
        <end position="593"/>
    </location>
</feature>
<comment type="caution">
    <text evidence="8">The sequence shown here is derived from an EMBL/GenBank/DDBJ whole genome shotgun (WGS) entry which is preliminary data.</text>
</comment>
<dbReference type="FunFam" id="1.20.120.1080:FF:000008">
    <property type="entry name" value="probable ATP-dependent RNA helicase YTHDC2"/>
    <property type="match status" value="1"/>
</dbReference>
<keyword evidence="1" id="KW-0547">Nucleotide-binding</keyword>
<dbReference type="Gene3D" id="1.20.120.1080">
    <property type="match status" value="1"/>
</dbReference>
<keyword evidence="4" id="KW-0067">ATP-binding</keyword>
<dbReference type="GO" id="GO:0004386">
    <property type="term" value="F:helicase activity"/>
    <property type="evidence" value="ECO:0007669"/>
    <property type="project" value="TreeGrafter"/>
</dbReference>
<dbReference type="Pfam" id="PF26026">
    <property type="entry name" value="RNA_hel_CTD"/>
    <property type="match status" value="1"/>
</dbReference>